<comment type="caution">
    <text evidence="2">The sequence shown here is derived from an EMBL/GenBank/DDBJ whole genome shotgun (WGS) entry which is preliminary data.</text>
</comment>
<proteinExistence type="predicted"/>
<feature type="region of interest" description="Disordered" evidence="1">
    <location>
        <begin position="77"/>
        <end position="103"/>
    </location>
</feature>
<reference evidence="2 3" key="2">
    <citation type="submission" date="2020-07" db="EMBL/GenBank/DDBJ databases">
        <title>Genome assembly of wild tea tree DASZ reveals pedigree and selection history of tea varieties.</title>
        <authorList>
            <person name="Zhang W."/>
        </authorList>
    </citation>
    <scope>NUCLEOTIDE SEQUENCE [LARGE SCALE GENOMIC DNA]</scope>
    <source>
        <strain evidence="3">cv. G240</strain>
        <tissue evidence="2">Leaf</tissue>
    </source>
</reference>
<protein>
    <submittedName>
        <fullName evidence="2">Uncharacterized protein</fullName>
    </submittedName>
</protein>
<keyword evidence="3" id="KW-1185">Reference proteome</keyword>
<organism evidence="2 3">
    <name type="scientific">Camellia sinensis</name>
    <name type="common">Tea plant</name>
    <name type="synonym">Thea sinensis</name>
    <dbReference type="NCBI Taxonomy" id="4442"/>
    <lineage>
        <taxon>Eukaryota</taxon>
        <taxon>Viridiplantae</taxon>
        <taxon>Streptophyta</taxon>
        <taxon>Embryophyta</taxon>
        <taxon>Tracheophyta</taxon>
        <taxon>Spermatophyta</taxon>
        <taxon>Magnoliopsida</taxon>
        <taxon>eudicotyledons</taxon>
        <taxon>Gunneridae</taxon>
        <taxon>Pentapetalae</taxon>
        <taxon>asterids</taxon>
        <taxon>Ericales</taxon>
        <taxon>Theaceae</taxon>
        <taxon>Camellia</taxon>
    </lineage>
</organism>
<accession>A0A7J7G115</accession>
<evidence type="ECO:0000313" key="2">
    <source>
        <dbReference type="EMBL" id="KAF5934393.1"/>
    </source>
</evidence>
<dbReference type="AlphaFoldDB" id="A0A7J7G115"/>
<reference evidence="3" key="1">
    <citation type="journal article" date="2020" name="Nat. Commun.">
        <title>Genome assembly of wild tea tree DASZ reveals pedigree and selection history of tea varieties.</title>
        <authorList>
            <person name="Zhang W."/>
            <person name="Zhang Y."/>
            <person name="Qiu H."/>
            <person name="Guo Y."/>
            <person name="Wan H."/>
            <person name="Zhang X."/>
            <person name="Scossa F."/>
            <person name="Alseekh S."/>
            <person name="Zhang Q."/>
            <person name="Wang P."/>
            <person name="Xu L."/>
            <person name="Schmidt M.H."/>
            <person name="Jia X."/>
            <person name="Li D."/>
            <person name="Zhu A."/>
            <person name="Guo F."/>
            <person name="Chen W."/>
            <person name="Ni D."/>
            <person name="Usadel B."/>
            <person name="Fernie A.R."/>
            <person name="Wen W."/>
        </authorList>
    </citation>
    <scope>NUCLEOTIDE SEQUENCE [LARGE SCALE GENOMIC DNA]</scope>
    <source>
        <strain evidence="3">cv. G240</strain>
    </source>
</reference>
<feature type="compositionally biased region" description="Acidic residues" evidence="1">
    <location>
        <begin position="82"/>
        <end position="91"/>
    </location>
</feature>
<feature type="compositionally biased region" description="Basic and acidic residues" evidence="1">
    <location>
        <begin position="92"/>
        <end position="103"/>
    </location>
</feature>
<evidence type="ECO:0000313" key="3">
    <source>
        <dbReference type="Proteomes" id="UP000593564"/>
    </source>
</evidence>
<gene>
    <name evidence="2" type="ORF">HYC85_030564</name>
</gene>
<sequence>MSSSKLLVSSWPKPSQTRITAVQKMVQTVQTLLKVQLLKIHMDPSFKMLKTHMLNSVIEFYIAIIISFNQYSLNDFQQSDKESDDGSESETDPDKVIFDNRTNPHIDPDNLDLIFDLDDLGLEELDDGLPRLTGGSGLPYVNEAVGDEMSQAPWSPLPLISHDKISKEDQFFVLRELQVVNHIVHKSFLVRI</sequence>
<name>A0A7J7G115_CAMSI</name>
<dbReference type="Proteomes" id="UP000593564">
    <property type="component" value="Unassembled WGS sequence"/>
</dbReference>
<dbReference type="EMBL" id="JACBKZ010000014">
    <property type="protein sequence ID" value="KAF5934393.1"/>
    <property type="molecule type" value="Genomic_DNA"/>
</dbReference>
<evidence type="ECO:0000256" key="1">
    <source>
        <dbReference type="SAM" id="MobiDB-lite"/>
    </source>
</evidence>